<evidence type="ECO:0000256" key="3">
    <source>
        <dbReference type="ARBA" id="ARBA00023274"/>
    </source>
</evidence>
<dbReference type="GO" id="GO:0003735">
    <property type="term" value="F:structural constituent of ribosome"/>
    <property type="evidence" value="ECO:0007669"/>
    <property type="project" value="InterPro"/>
</dbReference>
<reference evidence="6 7" key="1">
    <citation type="submission" date="2018-09" db="EMBL/GenBank/DDBJ databases">
        <title>Discovery and Ecogenomic Context for Candidatus Cryosericales, a Global Caldiserica Order Active in Thawing Permafrost.</title>
        <authorList>
            <person name="Martinez M.A."/>
            <person name="Woodcroft B.J."/>
            <person name="Ignacio Espinoza J.C."/>
            <person name="Zayed A."/>
            <person name="Singleton C.M."/>
            <person name="Boyd J."/>
            <person name="Li Y.-F."/>
            <person name="Purvine S."/>
            <person name="Maughan H."/>
            <person name="Hodgkins S.B."/>
            <person name="Anderson D."/>
            <person name="Sederholm M."/>
            <person name="Temperton B."/>
            <person name="Saleska S.R."/>
            <person name="Tyson G.W."/>
            <person name="Rich V.I."/>
        </authorList>
    </citation>
    <scope>NUCLEOTIDE SEQUENCE [LARGE SCALE GENOMIC DNA]</scope>
    <source>
        <strain evidence="6 7">SMC7</strain>
    </source>
</reference>
<dbReference type="EMBL" id="QXIS01000012">
    <property type="protein sequence ID" value="RIE06447.1"/>
    <property type="molecule type" value="Genomic_DNA"/>
</dbReference>
<keyword evidence="3 5" id="KW-0687">Ribonucleoprotein</keyword>
<name>A0A398D2L7_9BACT</name>
<dbReference type="NCBIfam" id="TIGR01031">
    <property type="entry name" value="rpmF_bact"/>
    <property type="match status" value="1"/>
</dbReference>
<dbReference type="InterPro" id="IPR044957">
    <property type="entry name" value="Ribosomal_bL32_bact"/>
</dbReference>
<evidence type="ECO:0000256" key="1">
    <source>
        <dbReference type="ARBA" id="ARBA00008560"/>
    </source>
</evidence>
<protein>
    <recommendedName>
        <fullName evidence="4 5">Large ribosomal subunit protein bL32</fullName>
    </recommendedName>
</protein>
<comment type="caution">
    <text evidence="6">The sequence shown here is derived from an EMBL/GenBank/DDBJ whole genome shotgun (WGS) entry which is preliminary data.</text>
</comment>
<sequence length="70" mass="8135">MANPKKKITHSRKGNRYSKVKMRFRNNHSPLVPCGHCNKPIRSHHICPYCGYYDGKLVVKQEEKKEKPAA</sequence>
<dbReference type="PANTHER" id="PTHR35534:SF1">
    <property type="entry name" value="LARGE RIBOSOMAL SUBUNIT PROTEIN BL32"/>
    <property type="match status" value="1"/>
</dbReference>
<dbReference type="PANTHER" id="PTHR35534">
    <property type="entry name" value="50S RIBOSOMAL PROTEIN L32"/>
    <property type="match status" value="1"/>
</dbReference>
<dbReference type="Proteomes" id="UP000266328">
    <property type="component" value="Unassembled WGS sequence"/>
</dbReference>
<dbReference type="InterPro" id="IPR011332">
    <property type="entry name" value="Ribosomal_zn-bd"/>
</dbReference>
<dbReference type="RefSeq" id="WP_119088755.1">
    <property type="nucleotide sequence ID" value="NZ_QXIS01000012.1"/>
</dbReference>
<keyword evidence="7" id="KW-1185">Reference proteome</keyword>
<accession>A0A398D2L7</accession>
<evidence type="ECO:0000256" key="2">
    <source>
        <dbReference type="ARBA" id="ARBA00022980"/>
    </source>
</evidence>
<comment type="similarity">
    <text evidence="1 5">Belongs to the bacterial ribosomal protein bL32 family.</text>
</comment>
<keyword evidence="2 5" id="KW-0689">Ribosomal protein</keyword>
<dbReference type="OrthoDB" id="9812874at2"/>
<evidence type="ECO:0000256" key="5">
    <source>
        <dbReference type="HAMAP-Rule" id="MF_00340"/>
    </source>
</evidence>
<dbReference type="InterPro" id="IPR002677">
    <property type="entry name" value="Ribosomal_bL32"/>
</dbReference>
<dbReference type="GO" id="GO:0015934">
    <property type="term" value="C:large ribosomal subunit"/>
    <property type="evidence" value="ECO:0007669"/>
    <property type="project" value="InterPro"/>
</dbReference>
<dbReference type="Pfam" id="PF01783">
    <property type="entry name" value="Ribosomal_L32p"/>
    <property type="match status" value="1"/>
</dbReference>
<gene>
    <name evidence="5" type="primary">rpmF</name>
    <name evidence="6" type="ORF">SMC7_02235</name>
</gene>
<evidence type="ECO:0000313" key="7">
    <source>
        <dbReference type="Proteomes" id="UP000266328"/>
    </source>
</evidence>
<proteinExistence type="inferred from homology"/>
<organism evidence="6 7">
    <name type="scientific">Candidatus Cryosericum terrychapinii</name>
    <dbReference type="NCBI Taxonomy" id="2290919"/>
    <lineage>
        <taxon>Bacteria</taxon>
        <taxon>Pseudomonadati</taxon>
        <taxon>Caldisericota/Cryosericota group</taxon>
        <taxon>Candidatus Cryosericota</taxon>
        <taxon>Candidatus Cryosericia</taxon>
        <taxon>Candidatus Cryosericales</taxon>
        <taxon>Candidatus Cryosericaceae</taxon>
        <taxon>Candidatus Cryosericum</taxon>
    </lineage>
</organism>
<dbReference type="SUPFAM" id="SSF57829">
    <property type="entry name" value="Zn-binding ribosomal proteins"/>
    <property type="match status" value="1"/>
</dbReference>
<dbReference type="AlphaFoldDB" id="A0A398D2L7"/>
<dbReference type="GO" id="GO:0006412">
    <property type="term" value="P:translation"/>
    <property type="evidence" value="ECO:0007669"/>
    <property type="project" value="UniProtKB-UniRule"/>
</dbReference>
<evidence type="ECO:0000313" key="6">
    <source>
        <dbReference type="EMBL" id="RIE06447.1"/>
    </source>
</evidence>
<evidence type="ECO:0000256" key="4">
    <source>
        <dbReference type="ARBA" id="ARBA00035178"/>
    </source>
</evidence>
<dbReference type="HAMAP" id="MF_00340">
    <property type="entry name" value="Ribosomal_bL32"/>
    <property type="match status" value="1"/>
</dbReference>